<accession>A0A0F9KCZ0</accession>
<dbReference type="AlphaFoldDB" id="A0A0F9KCZ0"/>
<comment type="caution">
    <text evidence="1">The sequence shown here is derived from an EMBL/GenBank/DDBJ whole genome shotgun (WGS) entry which is preliminary data.</text>
</comment>
<name>A0A0F9KCZ0_9ZZZZ</name>
<sequence length="112" mass="12938">MASGHRREIVLIDMLEACAREIRDDEFRDSVRQFIDIASGVDIEVPDELCTALKYFLKSKTKASRSFLMTAIRQAHYTLPFSFGEDGDFYVIFDRSGKRIEPEEIIDIMLEP</sequence>
<dbReference type="EMBL" id="LAZR01008281">
    <property type="protein sequence ID" value="KKM79823.1"/>
    <property type="molecule type" value="Genomic_DNA"/>
</dbReference>
<organism evidence="1">
    <name type="scientific">marine sediment metagenome</name>
    <dbReference type="NCBI Taxonomy" id="412755"/>
    <lineage>
        <taxon>unclassified sequences</taxon>
        <taxon>metagenomes</taxon>
        <taxon>ecological metagenomes</taxon>
    </lineage>
</organism>
<protein>
    <submittedName>
        <fullName evidence="1">Uncharacterized protein</fullName>
    </submittedName>
</protein>
<reference evidence="1" key="1">
    <citation type="journal article" date="2015" name="Nature">
        <title>Complex archaea that bridge the gap between prokaryotes and eukaryotes.</title>
        <authorList>
            <person name="Spang A."/>
            <person name="Saw J.H."/>
            <person name="Jorgensen S.L."/>
            <person name="Zaremba-Niedzwiedzka K."/>
            <person name="Martijn J."/>
            <person name="Lind A.E."/>
            <person name="van Eijk R."/>
            <person name="Schleper C."/>
            <person name="Guy L."/>
            <person name="Ettema T.J."/>
        </authorList>
    </citation>
    <scope>NUCLEOTIDE SEQUENCE</scope>
</reference>
<proteinExistence type="predicted"/>
<gene>
    <name evidence="1" type="ORF">LCGC14_1346080</name>
</gene>
<evidence type="ECO:0000313" key="1">
    <source>
        <dbReference type="EMBL" id="KKM79823.1"/>
    </source>
</evidence>